<evidence type="ECO:0000313" key="6">
    <source>
        <dbReference type="EMBL" id="MFI1462696.1"/>
    </source>
</evidence>
<dbReference type="InterPro" id="IPR007324">
    <property type="entry name" value="Sugar-bd_dom_put"/>
</dbReference>
<dbReference type="EMBL" id="JBIRUQ010000004">
    <property type="protein sequence ID" value="MFI1462696.1"/>
    <property type="molecule type" value="Genomic_DNA"/>
</dbReference>
<evidence type="ECO:0000259" key="5">
    <source>
        <dbReference type="Pfam" id="PF04198"/>
    </source>
</evidence>
<dbReference type="RefSeq" id="WP_033244198.1">
    <property type="nucleotide sequence ID" value="NZ_JBIRUQ010000004.1"/>
</dbReference>
<evidence type="ECO:0000256" key="4">
    <source>
        <dbReference type="ARBA" id="ARBA00023163"/>
    </source>
</evidence>
<dbReference type="InterPro" id="IPR051054">
    <property type="entry name" value="SorC_transcr_regulators"/>
</dbReference>
<proteinExistence type="inferred from homology"/>
<protein>
    <submittedName>
        <fullName evidence="6">Sugar-binding transcriptional regulator</fullName>
    </submittedName>
</protein>
<evidence type="ECO:0000256" key="3">
    <source>
        <dbReference type="ARBA" id="ARBA00023125"/>
    </source>
</evidence>
<keyword evidence="2" id="KW-0805">Transcription regulation</keyword>
<dbReference type="PANTHER" id="PTHR34294:SF1">
    <property type="entry name" value="TRANSCRIPTIONAL REGULATOR LSRR"/>
    <property type="match status" value="1"/>
</dbReference>
<dbReference type="SUPFAM" id="SSF100950">
    <property type="entry name" value="NagB/RpiA/CoA transferase-like"/>
    <property type="match status" value="1"/>
</dbReference>
<comment type="caution">
    <text evidence="6">The sequence shown here is derived from an EMBL/GenBank/DDBJ whole genome shotgun (WGS) entry which is preliminary data.</text>
</comment>
<reference evidence="6 7" key="1">
    <citation type="submission" date="2024-10" db="EMBL/GenBank/DDBJ databases">
        <title>The Natural Products Discovery Center: Release of the First 8490 Sequenced Strains for Exploring Actinobacteria Biosynthetic Diversity.</title>
        <authorList>
            <person name="Kalkreuter E."/>
            <person name="Kautsar S.A."/>
            <person name="Yang D."/>
            <person name="Bader C.D."/>
            <person name="Teijaro C.N."/>
            <person name="Fluegel L."/>
            <person name="Davis C.M."/>
            <person name="Simpson J.R."/>
            <person name="Lauterbach L."/>
            <person name="Steele A.D."/>
            <person name="Gui C."/>
            <person name="Meng S."/>
            <person name="Li G."/>
            <person name="Viehrig K."/>
            <person name="Ye F."/>
            <person name="Su P."/>
            <person name="Kiefer A.F."/>
            <person name="Nichols A."/>
            <person name="Cepeda A.J."/>
            <person name="Yan W."/>
            <person name="Fan B."/>
            <person name="Jiang Y."/>
            <person name="Adhikari A."/>
            <person name="Zheng C.-J."/>
            <person name="Schuster L."/>
            <person name="Cowan T.M."/>
            <person name="Smanski M.J."/>
            <person name="Chevrette M.G."/>
            <person name="De Carvalho L.P.S."/>
            <person name="Shen B."/>
        </authorList>
    </citation>
    <scope>NUCLEOTIDE SEQUENCE [LARGE SCALE GENOMIC DNA]</scope>
    <source>
        <strain evidence="6 7">NPDC020568</strain>
    </source>
</reference>
<keyword evidence="4" id="KW-0804">Transcription</keyword>
<dbReference type="Pfam" id="PF04198">
    <property type="entry name" value="Sugar-bind"/>
    <property type="match status" value="1"/>
</dbReference>
<dbReference type="Proteomes" id="UP001611263">
    <property type="component" value="Unassembled WGS sequence"/>
</dbReference>
<dbReference type="InterPro" id="IPR036388">
    <property type="entry name" value="WH-like_DNA-bd_sf"/>
</dbReference>
<dbReference type="GeneID" id="93503561"/>
<sequence length="316" mass="33603">MPSRTPGPDEVVRLVYAARQYYVEGRTRVEIADRLGVSRFKVARMLENATKLGVVRFQIASPGPVDADLSLALRERFGLRRAVVVRTPTQDPPTVQEHLGEVAAGLLSEILEPEDVVGMTAGRTLSQMASRVRNLPRVQVVQLAGVAGFRQATGVEVIRRVSTAAGGRAWNLFAPILASDPAAAEAIRRQPETQATFQQFPRVTLALVAIGSWVPPDSEFATNSALSADDRKRLLAAGVRADVGAVLLDGDGKPVDLLRDRCVAIDAAGLAGINEVIGVAGGEFKTDAVRAALDSGLLNSLVSDKALAERLMGLPS</sequence>
<keyword evidence="7" id="KW-1185">Reference proteome</keyword>
<organism evidence="6 7">
    <name type="scientific">Nocardia carnea</name>
    <dbReference type="NCBI Taxonomy" id="37328"/>
    <lineage>
        <taxon>Bacteria</taxon>
        <taxon>Bacillati</taxon>
        <taxon>Actinomycetota</taxon>
        <taxon>Actinomycetes</taxon>
        <taxon>Mycobacteriales</taxon>
        <taxon>Nocardiaceae</taxon>
        <taxon>Nocardia</taxon>
    </lineage>
</organism>
<name>A0ABW7TS67_9NOCA</name>
<dbReference type="InterPro" id="IPR037171">
    <property type="entry name" value="NagB/RpiA_transferase-like"/>
</dbReference>
<keyword evidence="3" id="KW-0238">DNA-binding</keyword>
<dbReference type="Gene3D" id="3.40.50.1360">
    <property type="match status" value="1"/>
</dbReference>
<evidence type="ECO:0000313" key="7">
    <source>
        <dbReference type="Proteomes" id="UP001611263"/>
    </source>
</evidence>
<gene>
    <name evidence="6" type="ORF">ACH4WX_18435</name>
</gene>
<dbReference type="Gene3D" id="1.10.10.10">
    <property type="entry name" value="Winged helix-like DNA-binding domain superfamily/Winged helix DNA-binding domain"/>
    <property type="match status" value="1"/>
</dbReference>
<evidence type="ECO:0000256" key="1">
    <source>
        <dbReference type="ARBA" id="ARBA00010466"/>
    </source>
</evidence>
<evidence type="ECO:0000256" key="2">
    <source>
        <dbReference type="ARBA" id="ARBA00023015"/>
    </source>
</evidence>
<dbReference type="PANTHER" id="PTHR34294">
    <property type="entry name" value="TRANSCRIPTIONAL REGULATOR-RELATED"/>
    <property type="match status" value="1"/>
</dbReference>
<feature type="domain" description="Sugar-binding" evidence="5">
    <location>
        <begin position="67"/>
        <end position="312"/>
    </location>
</feature>
<accession>A0ABW7TS67</accession>
<comment type="similarity">
    <text evidence="1">Belongs to the SorC transcriptional regulatory family.</text>
</comment>